<gene>
    <name evidence="12" type="ORF">DXH78_09030</name>
</gene>
<feature type="transmembrane region" description="Helical" evidence="10">
    <location>
        <begin position="182"/>
        <end position="201"/>
    </location>
</feature>
<dbReference type="PROSITE" id="PS50928">
    <property type="entry name" value="ABC_TM1"/>
    <property type="match status" value="1"/>
</dbReference>
<keyword evidence="13" id="KW-1185">Reference proteome</keyword>
<feature type="transmembrane region" description="Helical" evidence="10">
    <location>
        <begin position="124"/>
        <end position="143"/>
    </location>
</feature>
<proteinExistence type="inferred from homology"/>
<reference evidence="13" key="1">
    <citation type="submission" date="2018-08" db="EMBL/GenBank/DDBJ databases">
        <authorList>
            <person name="Kim S.-J."/>
            <person name="Jung G.-Y."/>
        </authorList>
    </citation>
    <scope>NUCLEOTIDE SEQUENCE [LARGE SCALE GENOMIC DNA]</scope>
    <source>
        <strain evidence="13">GY_H</strain>
    </source>
</reference>
<feature type="transmembrane region" description="Helical" evidence="10">
    <location>
        <begin position="81"/>
        <end position="104"/>
    </location>
</feature>
<dbReference type="GO" id="GO:0043190">
    <property type="term" value="C:ATP-binding cassette (ABC) transporter complex"/>
    <property type="evidence" value="ECO:0007669"/>
    <property type="project" value="InterPro"/>
</dbReference>
<dbReference type="GO" id="GO:0022857">
    <property type="term" value="F:transmembrane transporter activity"/>
    <property type="evidence" value="ECO:0007669"/>
    <property type="project" value="InterPro"/>
</dbReference>
<dbReference type="EMBL" id="QRGO01000001">
    <property type="protein sequence ID" value="RDV04691.1"/>
    <property type="molecule type" value="Genomic_DNA"/>
</dbReference>
<dbReference type="CDD" id="cd06261">
    <property type="entry name" value="TM_PBP2"/>
    <property type="match status" value="1"/>
</dbReference>
<organism evidence="12 13">
    <name type="scientific">Undibacter mobilis</name>
    <dbReference type="NCBI Taxonomy" id="2292256"/>
    <lineage>
        <taxon>Bacteria</taxon>
        <taxon>Pseudomonadati</taxon>
        <taxon>Pseudomonadota</taxon>
        <taxon>Alphaproteobacteria</taxon>
        <taxon>Hyphomicrobiales</taxon>
        <taxon>Nitrobacteraceae</taxon>
        <taxon>Undibacter</taxon>
    </lineage>
</organism>
<dbReference type="PANTHER" id="PTHR30614">
    <property type="entry name" value="MEMBRANE COMPONENT OF AMINO ACID ABC TRANSPORTER"/>
    <property type="match status" value="1"/>
</dbReference>
<dbReference type="Pfam" id="PF00528">
    <property type="entry name" value="BPD_transp_1"/>
    <property type="match status" value="1"/>
</dbReference>
<evidence type="ECO:0000256" key="6">
    <source>
        <dbReference type="ARBA" id="ARBA00022692"/>
    </source>
</evidence>
<keyword evidence="5" id="KW-1003">Cell membrane</keyword>
<evidence type="ECO:0000256" key="3">
    <source>
        <dbReference type="ARBA" id="ARBA00010072"/>
    </source>
</evidence>
<accession>A0A371BBG0</accession>
<comment type="function">
    <text evidence="1">Part of the binding-protein-dependent transport system for glutamine; probably responsible for the translocation of the substrate across the membrane.</text>
</comment>
<dbReference type="AlphaFoldDB" id="A0A371BBG0"/>
<dbReference type="InterPro" id="IPR010065">
    <property type="entry name" value="AA_ABC_transptr_permease_3TM"/>
</dbReference>
<dbReference type="InterPro" id="IPR000515">
    <property type="entry name" value="MetI-like"/>
</dbReference>
<evidence type="ECO:0000256" key="10">
    <source>
        <dbReference type="RuleBase" id="RU363032"/>
    </source>
</evidence>
<evidence type="ECO:0000313" key="13">
    <source>
        <dbReference type="Proteomes" id="UP000263993"/>
    </source>
</evidence>
<evidence type="ECO:0000256" key="4">
    <source>
        <dbReference type="ARBA" id="ARBA00022448"/>
    </source>
</evidence>
<dbReference type="RefSeq" id="WP_115516717.1">
    <property type="nucleotide sequence ID" value="NZ_QRGO01000001.1"/>
</dbReference>
<comment type="caution">
    <text evidence="12">The sequence shown here is derived from an EMBL/GenBank/DDBJ whole genome shotgun (WGS) entry which is preliminary data.</text>
</comment>
<dbReference type="InterPro" id="IPR043429">
    <property type="entry name" value="ArtM/GltK/GlnP/TcyL/YhdX-like"/>
</dbReference>
<keyword evidence="4 10" id="KW-0813">Transport</keyword>
<dbReference type="NCBIfam" id="TIGR01726">
    <property type="entry name" value="HEQRo_perm_3TM"/>
    <property type="match status" value="1"/>
</dbReference>
<feature type="transmembrane region" description="Helical" evidence="10">
    <location>
        <begin position="20"/>
        <end position="39"/>
    </location>
</feature>
<dbReference type="GO" id="GO:0006865">
    <property type="term" value="P:amino acid transport"/>
    <property type="evidence" value="ECO:0007669"/>
    <property type="project" value="UniProtKB-KW"/>
</dbReference>
<evidence type="ECO:0000256" key="8">
    <source>
        <dbReference type="ARBA" id="ARBA00022989"/>
    </source>
</evidence>
<dbReference type="PANTHER" id="PTHR30614:SF20">
    <property type="entry name" value="GLUTAMINE TRANSPORT SYSTEM PERMEASE PROTEIN GLNP"/>
    <property type="match status" value="1"/>
</dbReference>
<keyword evidence="9 10" id="KW-0472">Membrane</keyword>
<comment type="similarity">
    <text evidence="3">Belongs to the binding-protein-dependent transport system permease family. HisMQ subfamily.</text>
</comment>
<keyword evidence="8 10" id="KW-1133">Transmembrane helix</keyword>
<feature type="transmembrane region" description="Helical" evidence="10">
    <location>
        <begin position="51"/>
        <end position="75"/>
    </location>
</feature>
<evidence type="ECO:0000259" key="11">
    <source>
        <dbReference type="PROSITE" id="PS50928"/>
    </source>
</evidence>
<dbReference type="Gene3D" id="1.10.3720.10">
    <property type="entry name" value="MetI-like"/>
    <property type="match status" value="1"/>
</dbReference>
<evidence type="ECO:0000313" key="12">
    <source>
        <dbReference type="EMBL" id="RDV04691.1"/>
    </source>
</evidence>
<evidence type="ECO:0000256" key="1">
    <source>
        <dbReference type="ARBA" id="ARBA00003159"/>
    </source>
</evidence>
<evidence type="ECO:0000256" key="9">
    <source>
        <dbReference type="ARBA" id="ARBA00023136"/>
    </source>
</evidence>
<feature type="domain" description="ABC transmembrane type-1" evidence="11">
    <location>
        <begin position="16"/>
        <end position="204"/>
    </location>
</feature>
<comment type="subcellular location">
    <subcellularLocation>
        <location evidence="2">Cell inner membrane</location>
        <topology evidence="2">Multi-pass membrane protein</topology>
    </subcellularLocation>
    <subcellularLocation>
        <location evidence="10">Cell membrane</location>
        <topology evidence="10">Multi-pass membrane protein</topology>
    </subcellularLocation>
</comment>
<protein>
    <submittedName>
        <fullName evidence="12">Amino acid ABC transporter permease</fullName>
    </submittedName>
</protein>
<sequence>MNMGLLAMVWLLLKGFMVSLQLAAGVLILGTVFGFLLGIAGARGSRVTRSIIHGLVVIVRGVPLLIQVFAVFYFLPLVGPTLSPFLTATVALSLFAAVTIGEIVRGSIVTVPAGQWEAARALGLGRLHTLVLVVLPEALPTIIPSLVGQFVWLIKGTSIISLLGVPELMYAGHQIIERTLRGFEVMALIWIIYTAVCYPLSVLGRYLEARLKFPDQGSALAAPKMALAGDRV</sequence>
<evidence type="ECO:0000256" key="5">
    <source>
        <dbReference type="ARBA" id="ARBA00022475"/>
    </source>
</evidence>
<dbReference type="SUPFAM" id="SSF161098">
    <property type="entry name" value="MetI-like"/>
    <property type="match status" value="1"/>
</dbReference>
<keyword evidence="6 10" id="KW-0812">Transmembrane</keyword>
<evidence type="ECO:0000256" key="7">
    <source>
        <dbReference type="ARBA" id="ARBA00022970"/>
    </source>
</evidence>
<dbReference type="InterPro" id="IPR035906">
    <property type="entry name" value="MetI-like_sf"/>
</dbReference>
<evidence type="ECO:0000256" key="2">
    <source>
        <dbReference type="ARBA" id="ARBA00004429"/>
    </source>
</evidence>
<dbReference type="OrthoDB" id="9814902at2"/>
<keyword evidence="7" id="KW-0029">Amino-acid transport</keyword>
<dbReference type="Proteomes" id="UP000263993">
    <property type="component" value="Unassembled WGS sequence"/>
</dbReference>
<name>A0A371BBG0_9BRAD</name>